<protein>
    <recommendedName>
        <fullName evidence="2 6">Autophagy-related protein 17</fullName>
    </recommendedName>
</protein>
<dbReference type="GO" id="GO:1990316">
    <property type="term" value="C:Atg1/ULK1 kinase complex"/>
    <property type="evidence" value="ECO:0007669"/>
    <property type="project" value="TreeGrafter"/>
</dbReference>
<comment type="similarity">
    <text evidence="1 6">Belongs to the ATG17 family.</text>
</comment>
<keyword evidence="4 6" id="KW-0072">Autophagy</keyword>
<comment type="caution">
    <text evidence="9">The sequence shown here is derived from an EMBL/GenBank/DDBJ whole genome shotgun (WGS) entry which is preliminary data.</text>
</comment>
<dbReference type="InterPro" id="IPR007240">
    <property type="entry name" value="Atg17"/>
</dbReference>
<evidence type="ECO:0000313" key="9">
    <source>
        <dbReference type="EMBL" id="KAL1586174.1"/>
    </source>
</evidence>
<dbReference type="GeneID" id="96006998"/>
<dbReference type="EMBL" id="JAAQHG020000015">
    <property type="protein sequence ID" value="KAL1586174.1"/>
    <property type="molecule type" value="Genomic_DNA"/>
</dbReference>
<comment type="function">
    <text evidence="6">Autophagy-specific protein that functions in response to autophagy-inducing signals as a scaffold to recruit other ATG proteins to organize preautophagosomal structure (PAS) formation. Modulates the timing and magnitude of the autophagy response, such as the size of the sequestering vesicles. Plays particularly a role in pexophagy and nucleophagy.</text>
</comment>
<feature type="compositionally biased region" description="Low complexity" evidence="7">
    <location>
        <begin position="223"/>
        <end position="240"/>
    </location>
</feature>
<accession>A0AB34KSL2</accession>
<dbReference type="RefSeq" id="XP_069229279.1">
    <property type="nucleotide sequence ID" value="XM_069374160.1"/>
</dbReference>
<dbReference type="PANTHER" id="PTHR28005:SF1">
    <property type="entry name" value="AUTOPHAGY-RELATED PROTEIN 17"/>
    <property type="match status" value="1"/>
</dbReference>
<evidence type="ECO:0000256" key="7">
    <source>
        <dbReference type="SAM" id="MobiDB-lite"/>
    </source>
</evidence>
<name>A0AB34KSL2_9PEZI</name>
<evidence type="ECO:0000256" key="4">
    <source>
        <dbReference type="ARBA" id="ARBA00023006"/>
    </source>
</evidence>
<dbReference type="GO" id="GO:0034045">
    <property type="term" value="C:phagophore assembly site membrane"/>
    <property type="evidence" value="ECO:0007669"/>
    <property type="project" value="UniProtKB-SubCell"/>
</dbReference>
<evidence type="ECO:0000256" key="1">
    <source>
        <dbReference type="ARBA" id="ARBA00006259"/>
    </source>
</evidence>
<evidence type="ECO:0000256" key="5">
    <source>
        <dbReference type="ARBA" id="ARBA00023136"/>
    </source>
</evidence>
<sequence length="519" mass="56563">MDSSDSDSSSAPSPSPPTSPQALAFQGEPDLERLVSHFVAAKKSLTATQHVYRATELTTSSRSLIEEIAVLNAKNAFAKRGVDEQLDTLRSIRVAVADAGDAAGDEFQQTIAKLDVANDRLQATLSSLRKVIIDRSLQRPKQSLSQSNQYESQHLPASSPPPSTSSSSTSPPKTLYDFVDESNHETLLASLRTLIDTFNDSRADLDTNLSRLDDSIATIAAAATPHPDPSSSSDGSNPPSKITPYDEPPLSIPALYHDMESHAAEMATLLHSLIAHYDLCVSALKHTEGGGEAARAAVQALGPKEGGVEESLYGAAGAEPMEAGERAEMLRVLENDAAEVEDVGAEVRERGGEMEGLYGQLGQRAEGARRVTKGLRRAVEVMHAVREALPVYLDAVEGFREGWENVRRAMEGKTQELVGLCGFYEQFWSGYKKLLREVDRRAAVEAQMVKVAEKARRDLELLYETDREAREEFVEEVGGFLPGDIWPGLADRGSRWEVRQISADDESGDYDHGRRLMEG</sequence>
<feature type="domain" description="Autophagy protein ATG17-like" evidence="8">
    <location>
        <begin position="44"/>
        <end position="481"/>
    </location>
</feature>
<evidence type="ECO:0000313" key="10">
    <source>
        <dbReference type="Proteomes" id="UP000803884"/>
    </source>
</evidence>
<dbReference type="Pfam" id="PF04108">
    <property type="entry name" value="ATG17_like"/>
    <property type="match status" value="1"/>
</dbReference>
<keyword evidence="3 6" id="KW-0963">Cytoplasm</keyword>
<feature type="compositionally biased region" description="Low complexity" evidence="7">
    <location>
        <begin position="1"/>
        <end position="12"/>
    </location>
</feature>
<dbReference type="Proteomes" id="UP000803884">
    <property type="component" value="Unassembled WGS sequence"/>
</dbReference>
<dbReference type="PANTHER" id="PTHR28005">
    <property type="entry name" value="AUTOPHAGY-RELATED PROTEIN 17"/>
    <property type="match status" value="1"/>
</dbReference>
<evidence type="ECO:0000256" key="6">
    <source>
        <dbReference type="RuleBase" id="RU368080"/>
    </source>
</evidence>
<gene>
    <name evidence="9" type="ORF">WHR41_05555</name>
</gene>
<evidence type="ECO:0000256" key="3">
    <source>
        <dbReference type="ARBA" id="ARBA00022490"/>
    </source>
</evidence>
<reference evidence="9 10" key="1">
    <citation type="journal article" date="2020" name="Microbiol. Resour. Announc.">
        <title>Draft Genome Sequence of a Cladosporium Species Isolated from the Mesophotic Ascidian Didemnum maculosum.</title>
        <authorList>
            <person name="Gioti A."/>
            <person name="Siaperas R."/>
            <person name="Nikolaivits E."/>
            <person name="Le Goff G."/>
            <person name="Ouazzani J."/>
            <person name="Kotoulas G."/>
            <person name="Topakas E."/>
        </authorList>
    </citation>
    <scope>NUCLEOTIDE SEQUENCE [LARGE SCALE GENOMIC DNA]</scope>
    <source>
        <strain evidence="9 10">TM138-S3</strain>
    </source>
</reference>
<proteinExistence type="inferred from homology"/>
<dbReference type="GO" id="GO:0000045">
    <property type="term" value="P:autophagosome assembly"/>
    <property type="evidence" value="ECO:0007669"/>
    <property type="project" value="TreeGrafter"/>
</dbReference>
<organism evidence="9 10">
    <name type="scientific">Cladosporium halotolerans</name>
    <dbReference type="NCBI Taxonomy" id="1052096"/>
    <lineage>
        <taxon>Eukaryota</taxon>
        <taxon>Fungi</taxon>
        <taxon>Dikarya</taxon>
        <taxon>Ascomycota</taxon>
        <taxon>Pezizomycotina</taxon>
        <taxon>Dothideomycetes</taxon>
        <taxon>Dothideomycetidae</taxon>
        <taxon>Cladosporiales</taxon>
        <taxon>Cladosporiaceae</taxon>
        <taxon>Cladosporium</taxon>
    </lineage>
</organism>
<feature type="region of interest" description="Disordered" evidence="7">
    <location>
        <begin position="223"/>
        <end position="246"/>
    </location>
</feature>
<dbReference type="InterPro" id="IPR045326">
    <property type="entry name" value="ATG17-like_dom"/>
</dbReference>
<feature type="region of interest" description="Disordered" evidence="7">
    <location>
        <begin position="1"/>
        <end position="24"/>
    </location>
</feature>
<dbReference type="GO" id="GO:0000422">
    <property type="term" value="P:autophagy of mitochondrion"/>
    <property type="evidence" value="ECO:0007669"/>
    <property type="project" value="TreeGrafter"/>
</dbReference>
<dbReference type="GO" id="GO:0060090">
    <property type="term" value="F:molecular adaptor activity"/>
    <property type="evidence" value="ECO:0007669"/>
    <property type="project" value="TreeGrafter"/>
</dbReference>
<feature type="compositionally biased region" description="Polar residues" evidence="7">
    <location>
        <begin position="139"/>
        <end position="156"/>
    </location>
</feature>
<dbReference type="AlphaFoldDB" id="A0AB34KSL2"/>
<keyword evidence="10" id="KW-1185">Reference proteome</keyword>
<comment type="subcellular location">
    <subcellularLocation>
        <location evidence="6">Cytoplasm</location>
    </subcellularLocation>
    <subcellularLocation>
        <location evidence="6">Preautophagosomal structure membrane</location>
        <topology evidence="6">Peripheral membrane protein</topology>
    </subcellularLocation>
</comment>
<dbReference type="GO" id="GO:0034727">
    <property type="term" value="P:piecemeal microautophagy of the nucleus"/>
    <property type="evidence" value="ECO:0007669"/>
    <property type="project" value="TreeGrafter"/>
</dbReference>
<dbReference type="GO" id="GO:0030295">
    <property type="term" value="F:protein kinase activator activity"/>
    <property type="evidence" value="ECO:0007669"/>
    <property type="project" value="TreeGrafter"/>
</dbReference>
<evidence type="ECO:0000259" key="8">
    <source>
        <dbReference type="Pfam" id="PF04108"/>
    </source>
</evidence>
<evidence type="ECO:0000256" key="2">
    <source>
        <dbReference type="ARBA" id="ARBA00013806"/>
    </source>
</evidence>
<keyword evidence="5" id="KW-0472">Membrane</keyword>
<feature type="region of interest" description="Disordered" evidence="7">
    <location>
        <begin position="138"/>
        <end position="177"/>
    </location>
</feature>